<dbReference type="NCBIfam" id="TIGR03382">
    <property type="entry name" value="GC_trans_RRR"/>
    <property type="match status" value="1"/>
</dbReference>
<comment type="caution">
    <text evidence="2">The sequence shown here is derived from an EMBL/GenBank/DDBJ whole genome shotgun (WGS) entry which is preliminary data.</text>
</comment>
<accession>A0A2A5AUT1</accession>
<reference evidence="3" key="1">
    <citation type="submission" date="2017-08" db="EMBL/GenBank/DDBJ databases">
        <title>A dynamic microbial community with high functional redundancy inhabits the cold, oxic subseafloor aquifer.</title>
        <authorList>
            <person name="Tully B.J."/>
            <person name="Wheat C.G."/>
            <person name="Glazer B.T."/>
            <person name="Huber J.A."/>
        </authorList>
    </citation>
    <scope>NUCLEOTIDE SEQUENCE [LARGE SCALE GENOMIC DNA]</scope>
</reference>
<feature type="signal peptide" evidence="1">
    <location>
        <begin position="1"/>
        <end position="23"/>
    </location>
</feature>
<feature type="chain" id="PRO_5012427098" description="PEP-CTERM protein-sorting domain-containing protein" evidence="1">
    <location>
        <begin position="24"/>
        <end position="259"/>
    </location>
</feature>
<evidence type="ECO:0000313" key="2">
    <source>
        <dbReference type="EMBL" id="PCJ22626.1"/>
    </source>
</evidence>
<dbReference type="Proteomes" id="UP000218327">
    <property type="component" value="Unassembled WGS sequence"/>
</dbReference>
<dbReference type="EMBL" id="NVVJ01000055">
    <property type="protein sequence ID" value="PCJ22626.1"/>
    <property type="molecule type" value="Genomic_DNA"/>
</dbReference>
<proteinExistence type="predicted"/>
<organism evidence="2 3">
    <name type="scientific">SAR86 cluster bacterium</name>
    <dbReference type="NCBI Taxonomy" id="2030880"/>
    <lineage>
        <taxon>Bacteria</taxon>
        <taxon>Pseudomonadati</taxon>
        <taxon>Pseudomonadota</taxon>
        <taxon>Gammaproteobacteria</taxon>
        <taxon>SAR86 cluster</taxon>
    </lineage>
</organism>
<protein>
    <recommendedName>
        <fullName evidence="4">PEP-CTERM protein-sorting domain-containing protein</fullName>
    </recommendedName>
</protein>
<keyword evidence="1" id="KW-0732">Signal</keyword>
<name>A0A2A5AUT1_9GAMM</name>
<dbReference type="InterPro" id="IPR017756">
    <property type="entry name" value="TM_Gly-Cys-Arg_CS"/>
</dbReference>
<dbReference type="AlphaFoldDB" id="A0A2A5AUT1"/>
<gene>
    <name evidence="2" type="ORF">COA96_13875</name>
</gene>
<evidence type="ECO:0000256" key="1">
    <source>
        <dbReference type="SAM" id="SignalP"/>
    </source>
</evidence>
<evidence type="ECO:0008006" key="4">
    <source>
        <dbReference type="Google" id="ProtNLM"/>
    </source>
</evidence>
<evidence type="ECO:0000313" key="3">
    <source>
        <dbReference type="Proteomes" id="UP000218327"/>
    </source>
</evidence>
<sequence length="259" mass="26777">MLKLICSLSASSVLLLVSFAANASPITINSSYIRSIAYDSSTGSTTDLDTSTAFGSRSLLAVHGGSSSATDINWVDTGSGALLDFDMSHVRTGAQSSYAYTDETSIYFTANADTTYSVSGQYTANDVTSPGRVYSYVILENLSSGLLFRDYDASYNTADESFTVGVGGEGDSYDSLLGSQTGNLIAGNQYRFYFANFIQAYPTADGGASATGCVTLSIGGATGAGNCGSASVPEPMPLTLLVAGLAALGLRRRLIVKAA</sequence>